<dbReference type="GO" id="GO:0007021">
    <property type="term" value="P:tubulin complex assembly"/>
    <property type="evidence" value="ECO:0007669"/>
    <property type="project" value="UniProtKB-UniRule"/>
</dbReference>
<name>A0A069C7X4_ROZAC</name>
<dbReference type="InterPro" id="IPR036126">
    <property type="entry name" value="TBCA_sf"/>
</dbReference>
<keyword evidence="4" id="KW-0175">Coiled coil</keyword>
<evidence type="ECO:0000256" key="3">
    <source>
        <dbReference type="RuleBase" id="RU364030"/>
    </source>
</evidence>
<dbReference type="Proteomes" id="UP000030755">
    <property type="component" value="Unassembled WGS sequence"/>
</dbReference>
<organism evidence="5 8">
    <name type="scientific">Rozella allomycis (strain CSF55)</name>
    <dbReference type="NCBI Taxonomy" id="988480"/>
    <lineage>
        <taxon>Eukaryota</taxon>
        <taxon>Fungi</taxon>
        <taxon>Fungi incertae sedis</taxon>
        <taxon>Cryptomycota</taxon>
        <taxon>Cryptomycota incertae sedis</taxon>
        <taxon>Rozella</taxon>
    </lineage>
</organism>
<dbReference type="Pfam" id="PF02970">
    <property type="entry name" value="TBCA"/>
    <property type="match status" value="1"/>
</dbReference>
<keyword evidence="3" id="KW-0963">Cytoplasm</keyword>
<dbReference type="InterPro" id="IPR004226">
    <property type="entry name" value="TBCA"/>
</dbReference>
<keyword evidence="3" id="KW-0206">Cytoskeleton</keyword>
<dbReference type="EMBL" id="KE560582">
    <property type="protein sequence ID" value="EPZ36342.1"/>
    <property type="molecule type" value="Genomic_DNA"/>
</dbReference>
<evidence type="ECO:0000256" key="2">
    <source>
        <dbReference type="ARBA" id="ARBA00023186"/>
    </source>
</evidence>
<keyword evidence="2 3" id="KW-0143">Chaperone</keyword>
<evidence type="ECO:0000313" key="7">
    <source>
        <dbReference type="EMBL" id="RKP18650.1"/>
    </source>
</evidence>
<accession>A0A069C7X4</accession>
<dbReference type="OMA" id="VIQECIM"/>
<reference evidence="9" key="2">
    <citation type="journal article" date="2018" name="Nat. Microbiol.">
        <title>Leveraging single-cell genomics to expand the fungal tree of life.</title>
        <authorList>
            <person name="Ahrendt S.R."/>
            <person name="Quandt C.A."/>
            <person name="Ciobanu D."/>
            <person name="Clum A."/>
            <person name="Salamov A."/>
            <person name="Andreopoulos B."/>
            <person name="Cheng J.F."/>
            <person name="Woyke T."/>
            <person name="Pelin A."/>
            <person name="Henrissat B."/>
            <person name="Reynolds N.K."/>
            <person name="Benny G.L."/>
            <person name="Smith M.E."/>
            <person name="James T.Y."/>
            <person name="Grigoriev I.V."/>
        </authorList>
    </citation>
    <scope>NUCLEOTIDE SEQUENCE [LARGE SCALE GENOMIC DNA]</scope>
    <source>
        <strain evidence="9">CSF55</strain>
    </source>
</reference>
<keyword evidence="3" id="KW-0493">Microtubule</keyword>
<evidence type="ECO:0000313" key="6">
    <source>
        <dbReference type="EMBL" id="EPZ36478.1"/>
    </source>
</evidence>
<sequence>MSSLKTLSVTSGTVKRIMKDITSYEKEYKIQSAKIDKMKMENKDAYDIKKQIEVLEETEKMIPDCKKRLERALADLNNLLKNVDGSWEGTEELSNARTIQQEAMTINL</sequence>
<dbReference type="EMBL" id="ML005403">
    <property type="protein sequence ID" value="RKP18650.1"/>
    <property type="molecule type" value="Genomic_DNA"/>
</dbReference>
<dbReference type="STRING" id="988480.A0A069C7X4"/>
<dbReference type="GO" id="GO:0048487">
    <property type="term" value="F:beta-tubulin binding"/>
    <property type="evidence" value="ECO:0007669"/>
    <property type="project" value="InterPro"/>
</dbReference>
<gene>
    <name evidence="5" type="ORF">O9G_006034</name>
    <name evidence="6" type="ORF">O9G_006119</name>
    <name evidence="7" type="ORF">ROZALSC1DRAFT_29683</name>
</gene>
<comment type="subcellular location">
    <subcellularLocation>
        <location evidence="3">Cytoplasm</location>
        <location evidence="3">Cytoskeleton</location>
    </subcellularLocation>
</comment>
<reference evidence="7" key="3">
    <citation type="submission" date="2018-08" db="EMBL/GenBank/DDBJ databases">
        <title>Leveraging single-cell genomics to expand the Fungal Tree of Life.</title>
        <authorList>
            <consortium name="DOE Joint Genome Institute"/>
            <person name="Ahrendt S.R."/>
            <person name="Quandt C.A."/>
            <person name="Ciobanu D."/>
            <person name="Clum A."/>
            <person name="Salamov A."/>
            <person name="Andreopoulos B."/>
            <person name="Cheng J.-F."/>
            <person name="Woyke T."/>
            <person name="Pelin A."/>
            <person name="Henrissat B."/>
            <person name="Reynolds N."/>
            <person name="Benny G.L."/>
            <person name="Smith M.E."/>
            <person name="James T.Y."/>
            <person name="Grigoriev I.V."/>
        </authorList>
    </citation>
    <scope>NUCLEOTIDE SEQUENCE</scope>
    <source>
        <strain evidence="7">CSF55</strain>
    </source>
</reference>
<dbReference type="Gene3D" id="1.20.58.90">
    <property type="match status" value="1"/>
</dbReference>
<dbReference type="GO" id="GO:0005829">
    <property type="term" value="C:cytosol"/>
    <property type="evidence" value="ECO:0007669"/>
    <property type="project" value="TreeGrafter"/>
</dbReference>
<evidence type="ECO:0000313" key="5">
    <source>
        <dbReference type="EMBL" id="EPZ36342.1"/>
    </source>
</evidence>
<dbReference type="GO" id="GO:0005874">
    <property type="term" value="C:microtubule"/>
    <property type="evidence" value="ECO:0007669"/>
    <property type="project" value="UniProtKB-KW"/>
</dbReference>
<dbReference type="PANTHER" id="PTHR21500">
    <property type="entry name" value="TUBULIN-SPECIFIC CHAPERONE A"/>
    <property type="match status" value="1"/>
</dbReference>
<feature type="coiled-coil region" evidence="4">
    <location>
        <begin position="21"/>
        <end position="86"/>
    </location>
</feature>
<comment type="similarity">
    <text evidence="1 3">Belongs to the TBCA family.</text>
</comment>
<dbReference type="GO" id="GO:0007023">
    <property type="term" value="P:post-chaperonin tubulin folding pathway"/>
    <property type="evidence" value="ECO:0007669"/>
    <property type="project" value="UniProtKB-UniRule"/>
</dbReference>
<evidence type="ECO:0000313" key="9">
    <source>
        <dbReference type="Proteomes" id="UP000281549"/>
    </source>
</evidence>
<keyword evidence="8" id="KW-1185">Reference proteome</keyword>
<reference evidence="5 8" key="1">
    <citation type="journal article" date="2013" name="Curr. Biol.">
        <title>Shared signatures of parasitism and phylogenomics unite Cryptomycota and microsporidia.</title>
        <authorList>
            <person name="James T.Y."/>
            <person name="Pelin A."/>
            <person name="Bonen L."/>
            <person name="Ahrendt S."/>
            <person name="Sain D."/>
            <person name="Corradi N."/>
            <person name="Stajich J.E."/>
        </authorList>
    </citation>
    <scope>NUCLEOTIDE SEQUENCE [LARGE SCALE GENOMIC DNA]</scope>
    <source>
        <strain evidence="5 8">CSF55</strain>
    </source>
</reference>
<dbReference type="PANTHER" id="PTHR21500:SF0">
    <property type="entry name" value="TUBULIN-SPECIFIC CHAPERONE A"/>
    <property type="match status" value="1"/>
</dbReference>
<protein>
    <recommendedName>
        <fullName evidence="3">Tubulin-specific chaperone A</fullName>
    </recommendedName>
</protein>
<dbReference type="HOGENOM" id="CLU_130569_1_1_1"/>
<evidence type="ECO:0000256" key="4">
    <source>
        <dbReference type="SAM" id="Coils"/>
    </source>
</evidence>
<dbReference type="EMBL" id="KE560556">
    <property type="protein sequence ID" value="EPZ36478.1"/>
    <property type="molecule type" value="Genomic_DNA"/>
</dbReference>
<comment type="subunit">
    <text evidence="3">Supercomplex made of cofactors A to E. Cofactors A and D function by capturing and stabilizing tubulin in a quasi-native conformation. Cofactor E binds to the cofactor D-tubulin complex; interaction with cofactor C then causes the release of tubulin polypeptides that are committed to the native state.</text>
</comment>
<dbReference type="AlphaFoldDB" id="A0A069C7X4"/>
<dbReference type="OrthoDB" id="296187at2759"/>
<dbReference type="Proteomes" id="UP000281549">
    <property type="component" value="Unassembled WGS sequence"/>
</dbReference>
<dbReference type="SUPFAM" id="SSF46988">
    <property type="entry name" value="Tubulin chaperone cofactor A"/>
    <property type="match status" value="1"/>
</dbReference>
<evidence type="ECO:0000313" key="8">
    <source>
        <dbReference type="Proteomes" id="UP000030755"/>
    </source>
</evidence>
<proteinExistence type="inferred from homology"/>
<evidence type="ECO:0000256" key="1">
    <source>
        <dbReference type="ARBA" id="ARBA00006806"/>
    </source>
</evidence>